<keyword evidence="4" id="KW-1185">Reference proteome</keyword>
<evidence type="ECO:0000256" key="1">
    <source>
        <dbReference type="SAM" id="SignalP"/>
    </source>
</evidence>
<name>A0ABT3NVK6_9PROT</name>
<evidence type="ECO:0000313" key="3">
    <source>
        <dbReference type="EMBL" id="MCW8086186.1"/>
    </source>
</evidence>
<feature type="chain" id="PRO_5046979851" evidence="1">
    <location>
        <begin position="16"/>
        <end position="269"/>
    </location>
</feature>
<evidence type="ECO:0000259" key="2">
    <source>
        <dbReference type="Pfam" id="PF10030"/>
    </source>
</evidence>
<comment type="caution">
    <text evidence="3">The sequence shown here is derived from an EMBL/GenBank/DDBJ whole genome shotgun (WGS) entry which is preliminary data.</text>
</comment>
<gene>
    <name evidence="3" type="ORF">OF850_11150</name>
</gene>
<dbReference type="RefSeq" id="WP_301590174.1">
    <property type="nucleotide sequence ID" value="NZ_JAPFQI010000007.1"/>
</dbReference>
<accession>A0ABT3NVK6</accession>
<feature type="domain" description="DUF2272" evidence="2">
    <location>
        <begin position="75"/>
        <end position="243"/>
    </location>
</feature>
<organism evidence="3 4">
    <name type="scientific">Sabulicella glaciei</name>
    <dbReference type="NCBI Taxonomy" id="2984948"/>
    <lineage>
        <taxon>Bacteria</taxon>
        <taxon>Pseudomonadati</taxon>
        <taxon>Pseudomonadota</taxon>
        <taxon>Alphaproteobacteria</taxon>
        <taxon>Acetobacterales</taxon>
        <taxon>Acetobacteraceae</taxon>
        <taxon>Sabulicella</taxon>
    </lineage>
</organism>
<protein>
    <submittedName>
        <fullName evidence="3">DUF2272 domain-containing protein</fullName>
    </submittedName>
</protein>
<proteinExistence type="predicted"/>
<evidence type="ECO:0000313" key="4">
    <source>
        <dbReference type="Proteomes" id="UP001526430"/>
    </source>
</evidence>
<feature type="signal peptide" evidence="1">
    <location>
        <begin position="1"/>
        <end position="15"/>
    </location>
</feature>
<dbReference type="EMBL" id="JAPFQI010000007">
    <property type="protein sequence ID" value="MCW8086186.1"/>
    <property type="molecule type" value="Genomic_DNA"/>
</dbReference>
<dbReference type="Proteomes" id="UP001526430">
    <property type="component" value="Unassembled WGS sequence"/>
</dbReference>
<reference evidence="3 4" key="1">
    <citation type="submission" date="2022-10" db="EMBL/GenBank/DDBJ databases">
        <title>Roseococcus glaciei nov., sp. nov., isolated from glacier.</title>
        <authorList>
            <person name="Liu Q."/>
            <person name="Xin Y.-H."/>
        </authorList>
    </citation>
    <scope>NUCLEOTIDE SEQUENCE [LARGE SCALE GENOMIC DNA]</scope>
    <source>
        <strain evidence="3 4">MDT2-1-1</strain>
    </source>
</reference>
<sequence length="269" mass="29172">MLRLLPLLLLLAACAAPVAPPPPPPPLPYPAAARDRLLRLALEEWREWGCRVSGEAGEPVAGACVPTFPARESDPESFPRVLAYWRSVPDAENAIPRNRVLYAGALRGEATPLWAEPYWSAAFISWLVGAAGVDTVEFAPSASHSRYLDHLDAVWAAHPALAAFVPRDPALHAPRPGDLLCRDRSSSPLAHWSLRAAERGRFRPMHCDVVVGVAPGMVEAVGGNVDDAVTLVRVPADPAGRVLPNPRPALVIMENRLGRLPPWHQENRS</sequence>
<dbReference type="Pfam" id="PF10030">
    <property type="entry name" value="DUF2272"/>
    <property type="match status" value="1"/>
</dbReference>
<dbReference type="InterPro" id="IPR019262">
    <property type="entry name" value="DUF2272"/>
</dbReference>
<keyword evidence="1" id="KW-0732">Signal</keyword>